<organism evidence="2 3">
    <name type="scientific">Candidatus Sungiibacteriota bacterium</name>
    <dbReference type="NCBI Taxonomy" id="2750080"/>
    <lineage>
        <taxon>Bacteria</taxon>
        <taxon>Candidatus Sungiibacteriota</taxon>
    </lineage>
</organism>
<name>A0A931WPJ3_9BACT</name>
<dbReference type="AlphaFoldDB" id="A0A931WPJ3"/>
<evidence type="ECO:0000313" key="2">
    <source>
        <dbReference type="EMBL" id="MBI2097045.1"/>
    </source>
</evidence>
<keyword evidence="1" id="KW-1133">Transmembrane helix</keyword>
<gene>
    <name evidence="2" type="ORF">HYT40_02755</name>
</gene>
<accession>A0A931WPJ3</accession>
<keyword evidence="1" id="KW-0812">Transmembrane</keyword>
<protein>
    <submittedName>
        <fullName evidence="2">DUF3105 domain-containing protein</fullName>
    </submittedName>
</protein>
<dbReference type="InterPro" id="IPR021454">
    <property type="entry name" value="DUF3105"/>
</dbReference>
<sequence>MGDPQMNENIERIQAARRRKILRRVFVFSLMGLVAALMVGGVIYYSQRKSESLPGVAYETVGREHIGLNGAPPQPYNSNPPSSGGHFSTSANWGVYDYEVEDKIFIHNLEHGGVWIAYRPNIPPAVVEALKGIVNEFGGSKLVMAPRSANDSDIAVVSWGHVFKINLDSGSLSESSRDQIRQFYKAFKNRGPEFVPDTVRGIDPKSAQ</sequence>
<keyword evidence="1" id="KW-0472">Membrane</keyword>
<dbReference type="Proteomes" id="UP000724148">
    <property type="component" value="Unassembled WGS sequence"/>
</dbReference>
<feature type="transmembrane region" description="Helical" evidence="1">
    <location>
        <begin position="21"/>
        <end position="45"/>
    </location>
</feature>
<proteinExistence type="predicted"/>
<evidence type="ECO:0000313" key="3">
    <source>
        <dbReference type="Proteomes" id="UP000724148"/>
    </source>
</evidence>
<reference evidence="2" key="1">
    <citation type="submission" date="2020-07" db="EMBL/GenBank/DDBJ databases">
        <title>Huge and variable diversity of episymbiotic CPR bacteria and DPANN archaea in groundwater ecosystems.</title>
        <authorList>
            <person name="He C.Y."/>
            <person name="Keren R."/>
            <person name="Whittaker M."/>
            <person name="Farag I.F."/>
            <person name="Doudna J."/>
            <person name="Cate J.H.D."/>
            <person name="Banfield J.F."/>
        </authorList>
    </citation>
    <scope>NUCLEOTIDE SEQUENCE</scope>
    <source>
        <strain evidence="2">NC_groundwater_193_Ag_S-0.1um_51_7</strain>
    </source>
</reference>
<comment type="caution">
    <text evidence="2">The sequence shown here is derived from an EMBL/GenBank/DDBJ whole genome shotgun (WGS) entry which is preliminary data.</text>
</comment>
<dbReference type="EMBL" id="JACOZA010000074">
    <property type="protein sequence ID" value="MBI2097045.1"/>
    <property type="molecule type" value="Genomic_DNA"/>
</dbReference>
<evidence type="ECO:0000256" key="1">
    <source>
        <dbReference type="SAM" id="Phobius"/>
    </source>
</evidence>
<dbReference type="Pfam" id="PF11303">
    <property type="entry name" value="DUF3105"/>
    <property type="match status" value="1"/>
</dbReference>